<dbReference type="EnsemblProtists" id="PYU1_T012821">
    <property type="protein sequence ID" value="PYU1_T012821"/>
    <property type="gene ID" value="PYU1_G012794"/>
</dbReference>
<keyword evidence="6 11" id="KW-0653">Protein transport</keyword>
<keyword evidence="9" id="KW-0472">Membrane</keyword>
<dbReference type="PANTHER" id="PTHR11038">
    <property type="entry name" value="MITOCHONDRIAL IMPORT INNER MEMBRANE TRANSLOCASE SUBUNIT TIM10"/>
    <property type="match status" value="1"/>
</dbReference>
<dbReference type="PANTHER" id="PTHR11038:SF16">
    <property type="entry name" value="MITOCHONDRIAL IMPORT INNER MEMBRANE TRANSLOCASE SUBUNIT TIM10"/>
    <property type="match status" value="1"/>
</dbReference>
<dbReference type="FunFam" id="1.10.287.810:FF:000011">
    <property type="entry name" value="Mitochondrial regulator of splicing 5"/>
    <property type="match status" value="1"/>
</dbReference>
<dbReference type="EMBL" id="GL376581">
    <property type="status" value="NOT_ANNOTATED_CDS"/>
    <property type="molecule type" value="Genomic_DNA"/>
</dbReference>
<evidence type="ECO:0000256" key="8">
    <source>
        <dbReference type="ARBA" id="ARBA00023128"/>
    </source>
</evidence>
<evidence type="ECO:0000256" key="3">
    <source>
        <dbReference type="ARBA" id="ARBA00022723"/>
    </source>
</evidence>
<evidence type="ECO:0000256" key="9">
    <source>
        <dbReference type="ARBA" id="ARBA00023136"/>
    </source>
</evidence>
<dbReference type="GO" id="GO:0046872">
    <property type="term" value="F:metal ion binding"/>
    <property type="evidence" value="ECO:0007669"/>
    <property type="project" value="UniProtKB-KW"/>
</dbReference>
<keyword evidence="11" id="KW-0143">Chaperone</keyword>
<keyword evidence="14" id="KW-1185">Reference proteome</keyword>
<dbReference type="HOGENOM" id="CLU_162151_2_0_1"/>
<evidence type="ECO:0000259" key="12">
    <source>
        <dbReference type="Pfam" id="PF02953"/>
    </source>
</evidence>
<name>K3X6H2_GLOUD</name>
<evidence type="ECO:0000313" key="14">
    <source>
        <dbReference type="Proteomes" id="UP000019132"/>
    </source>
</evidence>
<evidence type="ECO:0000256" key="2">
    <source>
        <dbReference type="ARBA" id="ARBA00022448"/>
    </source>
</evidence>
<evidence type="ECO:0000256" key="7">
    <source>
        <dbReference type="ARBA" id="ARBA00023010"/>
    </source>
</evidence>
<dbReference type="Gene3D" id="1.10.287.810">
    <property type="entry name" value="Mitochondrial import inner membrane translocase subunit tim13 like domains"/>
    <property type="match status" value="1"/>
</dbReference>
<feature type="domain" description="Tim10-like" evidence="12">
    <location>
        <begin position="25"/>
        <end position="85"/>
    </location>
</feature>
<dbReference type="Pfam" id="PF02953">
    <property type="entry name" value="zf-Tim10_DDP"/>
    <property type="match status" value="1"/>
</dbReference>
<evidence type="ECO:0000256" key="10">
    <source>
        <dbReference type="ARBA" id="ARBA00023157"/>
    </source>
</evidence>
<accession>K3X6H2</accession>
<evidence type="ECO:0000313" key="13">
    <source>
        <dbReference type="EnsemblProtists" id="PYU1_T012821"/>
    </source>
</evidence>
<dbReference type="VEuPathDB" id="FungiDB:PYU1_G012794"/>
<dbReference type="InterPro" id="IPR035427">
    <property type="entry name" value="Tim10-like_dom_sf"/>
</dbReference>
<reference evidence="14" key="1">
    <citation type="journal article" date="2010" name="Genome Biol.">
        <title>Genome sequence of the necrotrophic plant pathogen Pythium ultimum reveals original pathogenicity mechanisms and effector repertoire.</title>
        <authorList>
            <person name="Levesque C.A."/>
            <person name="Brouwer H."/>
            <person name="Cano L."/>
            <person name="Hamilton J.P."/>
            <person name="Holt C."/>
            <person name="Huitema E."/>
            <person name="Raffaele S."/>
            <person name="Robideau G.P."/>
            <person name="Thines M."/>
            <person name="Win J."/>
            <person name="Zerillo M.M."/>
            <person name="Beakes G.W."/>
            <person name="Boore J.L."/>
            <person name="Busam D."/>
            <person name="Dumas B."/>
            <person name="Ferriera S."/>
            <person name="Fuerstenberg S.I."/>
            <person name="Gachon C.M."/>
            <person name="Gaulin E."/>
            <person name="Govers F."/>
            <person name="Grenville-Briggs L."/>
            <person name="Horner N."/>
            <person name="Hostetler J."/>
            <person name="Jiang R.H."/>
            <person name="Johnson J."/>
            <person name="Krajaejun T."/>
            <person name="Lin H."/>
            <person name="Meijer H.J."/>
            <person name="Moore B."/>
            <person name="Morris P."/>
            <person name="Phuntmart V."/>
            <person name="Puiu D."/>
            <person name="Shetty J."/>
            <person name="Stajich J.E."/>
            <person name="Tripathy S."/>
            <person name="Wawra S."/>
            <person name="van West P."/>
            <person name="Whitty B.R."/>
            <person name="Coutinho P.M."/>
            <person name="Henrissat B."/>
            <person name="Martin F."/>
            <person name="Thomas P.D."/>
            <person name="Tyler B.M."/>
            <person name="De Vries R.P."/>
            <person name="Kamoun S."/>
            <person name="Yandell M."/>
            <person name="Tisserat N."/>
            <person name="Buell C.R."/>
        </authorList>
    </citation>
    <scope>NUCLEOTIDE SEQUENCE</scope>
    <source>
        <strain evidence="14">DAOM:BR144</strain>
    </source>
</reference>
<organism evidence="13 14">
    <name type="scientific">Globisporangium ultimum (strain ATCC 200006 / CBS 805.95 / DAOM BR144)</name>
    <name type="common">Pythium ultimum</name>
    <dbReference type="NCBI Taxonomy" id="431595"/>
    <lineage>
        <taxon>Eukaryota</taxon>
        <taxon>Sar</taxon>
        <taxon>Stramenopiles</taxon>
        <taxon>Oomycota</taxon>
        <taxon>Peronosporomycetes</taxon>
        <taxon>Pythiales</taxon>
        <taxon>Pythiaceae</taxon>
        <taxon>Globisporangium</taxon>
    </lineage>
</organism>
<dbReference type="OMA" id="VGENMQK"/>
<dbReference type="AlphaFoldDB" id="K3X6H2"/>
<evidence type="ECO:0000256" key="11">
    <source>
        <dbReference type="RuleBase" id="RU367043"/>
    </source>
</evidence>
<dbReference type="Proteomes" id="UP000019132">
    <property type="component" value="Unassembled WGS sequence"/>
</dbReference>
<comment type="subcellular location">
    <subcellularLocation>
        <location evidence="11">Mitochondrion inner membrane</location>
        <topology evidence="11">Peripheral membrane protein</topology>
        <orientation evidence="11">Intermembrane side</orientation>
    </subcellularLocation>
</comment>
<comment type="subunit">
    <text evidence="11">Heterohexamer.</text>
</comment>
<comment type="similarity">
    <text evidence="1 11">Belongs to the small Tim family.</text>
</comment>
<comment type="domain">
    <text evidence="11">The twin CX3C motif contains 4 conserved Cys residues that form 2 disulfide bonds in the mitochondrial intermembrane space.</text>
</comment>
<reference evidence="13" key="3">
    <citation type="submission" date="2015-02" db="UniProtKB">
        <authorList>
            <consortium name="EnsemblProtists"/>
        </authorList>
    </citation>
    <scope>IDENTIFICATION</scope>
    <source>
        <strain evidence="13">DAOM BR144</strain>
    </source>
</reference>
<evidence type="ECO:0000256" key="6">
    <source>
        <dbReference type="ARBA" id="ARBA00022927"/>
    </source>
</evidence>
<dbReference type="InterPro" id="IPR004217">
    <property type="entry name" value="Tim10-like"/>
</dbReference>
<keyword evidence="10 11" id="KW-1015">Disulfide bond</keyword>
<proteinExistence type="inferred from homology"/>
<protein>
    <recommendedName>
        <fullName evidence="11">Mitochondrial import inner membrane translocase subunit</fullName>
    </recommendedName>
</protein>
<sequence length="102" mass="11075">MNFGGLMGGGNAAAPQQAQVASDLMLAKVNMQSYADLFERMSRVCFQKCKFKYNDGQLNVGEMSCTDRCAGKYMQAFSALSVKMEQVEKELVAAANMNAGVQ</sequence>
<keyword evidence="5" id="KW-0862">Zinc</keyword>
<evidence type="ECO:0000256" key="4">
    <source>
        <dbReference type="ARBA" id="ARBA00022792"/>
    </source>
</evidence>
<evidence type="ECO:0000256" key="1">
    <source>
        <dbReference type="ARBA" id="ARBA00006720"/>
    </source>
</evidence>
<dbReference type="SUPFAM" id="SSF144122">
    <property type="entry name" value="Tim10-like"/>
    <property type="match status" value="1"/>
</dbReference>
<evidence type="ECO:0000256" key="5">
    <source>
        <dbReference type="ARBA" id="ARBA00022833"/>
    </source>
</evidence>
<reference evidence="14" key="2">
    <citation type="submission" date="2010-04" db="EMBL/GenBank/DDBJ databases">
        <authorList>
            <person name="Buell R."/>
            <person name="Hamilton J."/>
            <person name="Hostetler J."/>
        </authorList>
    </citation>
    <scope>NUCLEOTIDE SEQUENCE [LARGE SCALE GENOMIC DNA]</scope>
    <source>
        <strain evidence="14">DAOM:BR144</strain>
    </source>
</reference>
<dbReference type="InParanoid" id="K3X6H2"/>
<keyword evidence="7 11" id="KW-0811">Translocation</keyword>
<keyword evidence="2 11" id="KW-0813">Transport</keyword>
<dbReference type="GO" id="GO:0005743">
    <property type="term" value="C:mitochondrial inner membrane"/>
    <property type="evidence" value="ECO:0007669"/>
    <property type="project" value="UniProtKB-SubCell"/>
</dbReference>
<dbReference type="GO" id="GO:0045039">
    <property type="term" value="P:protein insertion into mitochondrial inner membrane"/>
    <property type="evidence" value="ECO:0007669"/>
    <property type="project" value="UniProtKB-ARBA"/>
</dbReference>
<dbReference type="STRING" id="431595.K3X6H2"/>
<keyword evidence="4 11" id="KW-0999">Mitochondrion inner membrane</keyword>
<keyword evidence="3" id="KW-0479">Metal-binding</keyword>
<dbReference type="eggNOG" id="ENOG502S37R">
    <property type="taxonomic scope" value="Eukaryota"/>
</dbReference>
<dbReference type="GO" id="GO:0015031">
    <property type="term" value="P:protein transport"/>
    <property type="evidence" value="ECO:0007669"/>
    <property type="project" value="UniProtKB-KW"/>
</dbReference>
<dbReference type="FunCoup" id="K3X6H2">
    <property type="interactions" value="371"/>
</dbReference>
<comment type="function">
    <text evidence="11">Mitochondrial intermembrane chaperone that participates in the import and insertion of some multi-pass transmembrane proteins into the mitochondrial inner membrane. Also required for the transfer of beta-barrel precursors from the TOM complex to the sorting and assembly machinery (SAM complex) of the outer membrane. Acts as a chaperone-like protein that protects the hydrophobic precursors from aggregation and guide them through the mitochondrial intermembrane space.</text>
</comment>
<keyword evidence="8 11" id="KW-0496">Mitochondrion</keyword>